<dbReference type="Proteomes" id="UP001381693">
    <property type="component" value="Unassembled WGS sequence"/>
</dbReference>
<keyword evidence="2" id="KW-1185">Reference proteome</keyword>
<organism evidence="1 2">
    <name type="scientific">Halocaridina rubra</name>
    <name type="common">Hawaiian red shrimp</name>
    <dbReference type="NCBI Taxonomy" id="373956"/>
    <lineage>
        <taxon>Eukaryota</taxon>
        <taxon>Metazoa</taxon>
        <taxon>Ecdysozoa</taxon>
        <taxon>Arthropoda</taxon>
        <taxon>Crustacea</taxon>
        <taxon>Multicrustacea</taxon>
        <taxon>Malacostraca</taxon>
        <taxon>Eumalacostraca</taxon>
        <taxon>Eucarida</taxon>
        <taxon>Decapoda</taxon>
        <taxon>Pleocyemata</taxon>
        <taxon>Caridea</taxon>
        <taxon>Atyoidea</taxon>
        <taxon>Atyidae</taxon>
        <taxon>Halocaridina</taxon>
    </lineage>
</organism>
<proteinExistence type="predicted"/>
<feature type="non-terminal residue" evidence="1">
    <location>
        <position position="60"/>
    </location>
</feature>
<sequence length="60" mass="6962">LDSNCSISFSLSDLIDFKKTPLRTRLDSECHSEYWVNEKMAKYAAIMTLIDVHIDTMYSN</sequence>
<feature type="non-terminal residue" evidence="1">
    <location>
        <position position="1"/>
    </location>
</feature>
<reference evidence="1 2" key="1">
    <citation type="submission" date="2023-11" db="EMBL/GenBank/DDBJ databases">
        <title>Halocaridina rubra genome assembly.</title>
        <authorList>
            <person name="Smith C."/>
        </authorList>
    </citation>
    <scope>NUCLEOTIDE SEQUENCE [LARGE SCALE GENOMIC DNA]</scope>
    <source>
        <strain evidence="1">EP-1</strain>
        <tissue evidence="1">Whole</tissue>
    </source>
</reference>
<protein>
    <submittedName>
        <fullName evidence="1">Uncharacterized protein</fullName>
    </submittedName>
</protein>
<dbReference type="AlphaFoldDB" id="A0AAN9AB38"/>
<gene>
    <name evidence="1" type="ORF">SK128_018659</name>
</gene>
<name>A0AAN9AB38_HALRR</name>
<evidence type="ECO:0000313" key="1">
    <source>
        <dbReference type="EMBL" id="KAK7081339.1"/>
    </source>
</evidence>
<evidence type="ECO:0000313" key="2">
    <source>
        <dbReference type="Proteomes" id="UP001381693"/>
    </source>
</evidence>
<dbReference type="EMBL" id="JAXCGZ010005235">
    <property type="protein sequence ID" value="KAK7081339.1"/>
    <property type="molecule type" value="Genomic_DNA"/>
</dbReference>
<comment type="caution">
    <text evidence="1">The sequence shown here is derived from an EMBL/GenBank/DDBJ whole genome shotgun (WGS) entry which is preliminary data.</text>
</comment>
<accession>A0AAN9AB38</accession>